<dbReference type="Pfam" id="PF00460">
    <property type="entry name" value="Flg_bb_rod"/>
    <property type="match status" value="1"/>
</dbReference>
<protein>
    <recommendedName>
        <fullName evidence="1">Flagellar basal body rod protein N-terminal domain-containing protein</fullName>
    </recommendedName>
</protein>
<keyword evidence="3" id="KW-1185">Reference proteome</keyword>
<dbReference type="Proteomes" id="UP000626844">
    <property type="component" value="Unassembled WGS sequence"/>
</dbReference>
<dbReference type="EMBL" id="JACXAI010000006">
    <property type="protein sequence ID" value="MBD1380038.1"/>
    <property type="molecule type" value="Genomic_DNA"/>
</dbReference>
<name>A0A926NGE7_9BACI</name>
<evidence type="ECO:0000313" key="3">
    <source>
        <dbReference type="Proteomes" id="UP000626844"/>
    </source>
</evidence>
<organism evidence="2 3">
    <name type="scientific">Metabacillus arenae</name>
    <dbReference type="NCBI Taxonomy" id="2771434"/>
    <lineage>
        <taxon>Bacteria</taxon>
        <taxon>Bacillati</taxon>
        <taxon>Bacillota</taxon>
        <taxon>Bacilli</taxon>
        <taxon>Bacillales</taxon>
        <taxon>Bacillaceae</taxon>
        <taxon>Metabacillus</taxon>
    </lineage>
</organism>
<gene>
    <name evidence="2" type="ORF">IC621_07345</name>
</gene>
<feature type="domain" description="Flagellar basal body rod protein N-terminal" evidence="1">
    <location>
        <begin position="12"/>
        <end position="38"/>
    </location>
</feature>
<comment type="caution">
    <text evidence="2">The sequence shown here is derived from an EMBL/GenBank/DDBJ whole genome shotgun (WGS) entry which is preliminary data.</text>
</comment>
<proteinExistence type="predicted"/>
<reference evidence="2" key="1">
    <citation type="submission" date="2020-09" db="EMBL/GenBank/DDBJ databases">
        <title>A novel bacterium of genus Bacillus, isolated from South China Sea.</title>
        <authorList>
            <person name="Huang H."/>
            <person name="Mo K."/>
            <person name="Hu Y."/>
        </authorList>
    </citation>
    <scope>NUCLEOTIDE SEQUENCE</scope>
    <source>
        <strain evidence="2">IB182487</strain>
    </source>
</reference>
<evidence type="ECO:0000313" key="2">
    <source>
        <dbReference type="EMBL" id="MBD1380038.1"/>
    </source>
</evidence>
<dbReference type="AlphaFoldDB" id="A0A926NGE7"/>
<accession>A0A926NGE7</accession>
<sequence>MDFFSGTIDRLENAVNQSSIKQKVISNNIANVDIPNYKSMKNLLNSSKTTQSIMITPKVNLTKKQTPKRLIRKRQI</sequence>
<dbReference type="InterPro" id="IPR001444">
    <property type="entry name" value="Flag_bb_rod_N"/>
</dbReference>
<evidence type="ECO:0000259" key="1">
    <source>
        <dbReference type="Pfam" id="PF00460"/>
    </source>
</evidence>